<feature type="region of interest" description="Disordered" evidence="1">
    <location>
        <begin position="159"/>
        <end position="186"/>
    </location>
</feature>
<protein>
    <recommendedName>
        <fullName evidence="4">Excreted virulence factor EspC, type VII ESX diderm</fullName>
    </recommendedName>
</protein>
<sequence>MTDDRTQQSDRVEIDTPNVPVAPTITPFVYYDGVSLDNVNKAHRPAHLTPAPGGAGAKTEWDASTLDKAITWLDDHAEFLNQQSYKMEEDIRKWMGNATGAAAVGGGGEKSPLGGFERANALAAKHAGLYDSTQTRLRELARELWKAANALRKVKENYDTADERNRMNANQMQNAINSASSRAGKN</sequence>
<evidence type="ECO:0000256" key="1">
    <source>
        <dbReference type="SAM" id="MobiDB-lite"/>
    </source>
</evidence>
<gene>
    <name evidence="2" type="ORF">GA0074696_6087</name>
</gene>
<evidence type="ECO:0000313" key="3">
    <source>
        <dbReference type="Proteomes" id="UP000198228"/>
    </source>
</evidence>
<feature type="compositionally biased region" description="Polar residues" evidence="1">
    <location>
        <begin position="167"/>
        <end position="186"/>
    </location>
</feature>
<organism evidence="2 3">
    <name type="scientific">Micromonospora purpureochromogenes</name>
    <dbReference type="NCBI Taxonomy" id="47872"/>
    <lineage>
        <taxon>Bacteria</taxon>
        <taxon>Bacillati</taxon>
        <taxon>Actinomycetota</taxon>
        <taxon>Actinomycetes</taxon>
        <taxon>Micromonosporales</taxon>
        <taxon>Micromonosporaceae</taxon>
        <taxon>Micromonospora</taxon>
    </lineage>
</organism>
<dbReference type="RefSeq" id="WP_088964209.1">
    <property type="nucleotide sequence ID" value="NZ_LT607410.1"/>
</dbReference>
<dbReference type="Proteomes" id="UP000198228">
    <property type="component" value="Chromosome I"/>
</dbReference>
<proteinExistence type="predicted"/>
<evidence type="ECO:0008006" key="4">
    <source>
        <dbReference type="Google" id="ProtNLM"/>
    </source>
</evidence>
<dbReference type="EMBL" id="LT607410">
    <property type="protein sequence ID" value="SCF44941.1"/>
    <property type="molecule type" value="Genomic_DNA"/>
</dbReference>
<reference evidence="2 3" key="1">
    <citation type="submission" date="2016-06" db="EMBL/GenBank/DDBJ databases">
        <authorList>
            <person name="Kjaerup R.B."/>
            <person name="Dalgaard T.S."/>
            <person name="Juul-Madsen H.R."/>
        </authorList>
    </citation>
    <scope>NUCLEOTIDE SEQUENCE [LARGE SCALE GENOMIC DNA]</scope>
    <source>
        <strain evidence="2 3">DSM 43821</strain>
    </source>
</reference>
<evidence type="ECO:0000313" key="2">
    <source>
        <dbReference type="EMBL" id="SCF44941.1"/>
    </source>
</evidence>
<name>A0A1C5AIN3_9ACTN</name>
<dbReference type="AlphaFoldDB" id="A0A1C5AIN3"/>
<accession>A0A1C5AIN3</accession>